<sequence>MEGGYKNKGHSVWNPRWQAWARNLCSDQGKIVVKVDVKNAKDKTWHLTGSGKRKDSGKGRVRGVYYCRDLSNSDSSSGGGSGWYWNPPW</sequence>
<organism evidence="1 2">
    <name type="scientific">Aphanocapsa feldmannii 277cV</name>
    <dbReference type="NCBI Taxonomy" id="2507553"/>
    <lineage>
        <taxon>Bacteria</taxon>
        <taxon>Bacillati</taxon>
        <taxon>Cyanobacteriota</taxon>
        <taxon>Cyanophyceae</taxon>
        <taxon>Oscillatoriophycideae</taxon>
        <taxon>Chroococcales</taxon>
        <taxon>Microcystaceae</taxon>
        <taxon>Aphanocapsa</taxon>
    </lineage>
</organism>
<dbReference type="Proteomes" id="UP000317990">
    <property type="component" value="Unassembled WGS sequence"/>
</dbReference>
<evidence type="ECO:0000313" key="2">
    <source>
        <dbReference type="Proteomes" id="UP000317990"/>
    </source>
</evidence>
<accession>A0A524RKL9</accession>
<reference evidence="1 2" key="1">
    <citation type="journal article" date="2019" name="mSystems">
        <title>Life at home and on the roam: Genomic adaptions reflect the dual lifestyle of an intracellular, facultative symbiont.</title>
        <authorList>
            <person name="Burgsdorf I."/>
        </authorList>
    </citation>
    <scope>NUCLEOTIDE SEQUENCE [LARGE SCALE GENOMIC DNA]</scope>
    <source>
        <strain evidence="1">277cV</strain>
    </source>
</reference>
<dbReference type="EMBL" id="SRMO01000092">
    <property type="protein sequence ID" value="TGG90277.1"/>
    <property type="molecule type" value="Genomic_DNA"/>
</dbReference>
<proteinExistence type="predicted"/>
<name>A0A524RKL9_9CHRO</name>
<dbReference type="AlphaFoldDB" id="A0A524RKL9"/>
<protein>
    <submittedName>
        <fullName evidence="1">Uncharacterized protein</fullName>
    </submittedName>
</protein>
<comment type="caution">
    <text evidence="1">The sequence shown here is derived from an EMBL/GenBank/DDBJ whole genome shotgun (WGS) entry which is preliminary data.</text>
</comment>
<gene>
    <name evidence="1" type="ORF">ERJ67_11115</name>
</gene>
<evidence type="ECO:0000313" key="1">
    <source>
        <dbReference type="EMBL" id="TGG90277.1"/>
    </source>
</evidence>